<keyword evidence="3" id="KW-0560">Oxidoreductase</keyword>
<dbReference type="EMBL" id="JBANRG010000075">
    <property type="protein sequence ID" value="KAK7439051.1"/>
    <property type="molecule type" value="Genomic_DNA"/>
</dbReference>
<evidence type="ECO:0000313" key="5">
    <source>
        <dbReference type="EMBL" id="KAK7439051.1"/>
    </source>
</evidence>
<keyword evidence="2" id="KW-0521">NADP</keyword>
<comment type="caution">
    <text evidence="5">The sequence shown here is derived from an EMBL/GenBank/DDBJ whole genome shotgun (WGS) entry which is preliminary data.</text>
</comment>
<dbReference type="InterPro" id="IPR008030">
    <property type="entry name" value="NmrA-like"/>
</dbReference>
<evidence type="ECO:0000256" key="1">
    <source>
        <dbReference type="ARBA" id="ARBA00005725"/>
    </source>
</evidence>
<dbReference type="Gene3D" id="3.40.50.720">
    <property type="entry name" value="NAD(P)-binding Rossmann-like Domain"/>
    <property type="match status" value="1"/>
</dbReference>
<dbReference type="InterPro" id="IPR051609">
    <property type="entry name" value="NmrA/Isoflavone_reductase-like"/>
</dbReference>
<name>A0ABR1ITD7_9AGAR</name>
<evidence type="ECO:0000256" key="2">
    <source>
        <dbReference type="ARBA" id="ARBA00022857"/>
    </source>
</evidence>
<dbReference type="InterPro" id="IPR036291">
    <property type="entry name" value="NAD(P)-bd_dom_sf"/>
</dbReference>
<dbReference type="Gene3D" id="3.90.25.10">
    <property type="entry name" value="UDP-galactose 4-epimerase, domain 1"/>
    <property type="match status" value="1"/>
</dbReference>
<evidence type="ECO:0000256" key="3">
    <source>
        <dbReference type="ARBA" id="ARBA00023002"/>
    </source>
</evidence>
<gene>
    <name evidence="5" type="ORF">VKT23_017757</name>
</gene>
<dbReference type="Proteomes" id="UP001498398">
    <property type="component" value="Unassembled WGS sequence"/>
</dbReference>
<evidence type="ECO:0000313" key="6">
    <source>
        <dbReference type="Proteomes" id="UP001498398"/>
    </source>
</evidence>
<feature type="domain" description="NmrA-like" evidence="4">
    <location>
        <begin position="2"/>
        <end position="249"/>
    </location>
</feature>
<dbReference type="PANTHER" id="PTHR47706">
    <property type="entry name" value="NMRA-LIKE FAMILY PROTEIN"/>
    <property type="match status" value="1"/>
</dbReference>
<accession>A0ABR1ITD7</accession>
<keyword evidence="6" id="KW-1185">Reference proteome</keyword>
<sequence length="295" mass="32263">MKVALAGASTGVGWHIADAILASGRHELTILSRHEITEFSSRGANVIIVSYDTTDALIHALSGIHTVISAIGDHSRSGGAQLLLVQAAAAAGVIRFVPSGWSATDGGAQDTVELYRYKQPALEALQKSSMQWSYPENGIFLNYLATPSAGISHLKPLKFWIDVENCTASIPGDGNIKLAHTTVQDVGRFIDKALDHEGEWPQSLKIVGALVTHNEMVKMAEKIRGKQFNVNYMNEDQIRAKLVPNPLSIYVNMATNLSPAILEGRFTFEANFNEHVSMDFTLPEEFMKEWWGNSA</sequence>
<reference evidence="5 6" key="1">
    <citation type="submission" date="2024-01" db="EMBL/GenBank/DDBJ databases">
        <title>A draft genome for the cacao thread blight pathogen Marasmiellus scandens.</title>
        <authorList>
            <person name="Baruah I.K."/>
            <person name="Leung J."/>
            <person name="Bukari Y."/>
            <person name="Amoako-Attah I."/>
            <person name="Meinhardt L.W."/>
            <person name="Bailey B.A."/>
            <person name="Cohen S.P."/>
        </authorList>
    </citation>
    <scope>NUCLEOTIDE SEQUENCE [LARGE SCALE GENOMIC DNA]</scope>
    <source>
        <strain evidence="5 6">GH-19</strain>
    </source>
</reference>
<dbReference type="SUPFAM" id="SSF51735">
    <property type="entry name" value="NAD(P)-binding Rossmann-fold domains"/>
    <property type="match status" value="1"/>
</dbReference>
<protein>
    <recommendedName>
        <fullName evidence="4">NmrA-like domain-containing protein</fullName>
    </recommendedName>
</protein>
<proteinExistence type="inferred from homology"/>
<evidence type="ECO:0000259" key="4">
    <source>
        <dbReference type="Pfam" id="PF05368"/>
    </source>
</evidence>
<dbReference type="PANTHER" id="PTHR47706:SF4">
    <property type="entry name" value="NMRA-LIKE DOMAIN-CONTAINING PROTEIN"/>
    <property type="match status" value="1"/>
</dbReference>
<organism evidence="5 6">
    <name type="scientific">Marasmiellus scandens</name>
    <dbReference type="NCBI Taxonomy" id="2682957"/>
    <lineage>
        <taxon>Eukaryota</taxon>
        <taxon>Fungi</taxon>
        <taxon>Dikarya</taxon>
        <taxon>Basidiomycota</taxon>
        <taxon>Agaricomycotina</taxon>
        <taxon>Agaricomycetes</taxon>
        <taxon>Agaricomycetidae</taxon>
        <taxon>Agaricales</taxon>
        <taxon>Marasmiineae</taxon>
        <taxon>Omphalotaceae</taxon>
        <taxon>Marasmiellus</taxon>
    </lineage>
</organism>
<dbReference type="Pfam" id="PF05368">
    <property type="entry name" value="NmrA"/>
    <property type="match status" value="1"/>
</dbReference>
<comment type="similarity">
    <text evidence="1">Belongs to the NmrA-type oxidoreductase family. Isoflavone reductase subfamily.</text>
</comment>